<organism evidence="2 3">
    <name type="scientific">Meloidogyne javanica</name>
    <name type="common">Root-knot nematode worm</name>
    <dbReference type="NCBI Taxonomy" id="6303"/>
    <lineage>
        <taxon>Eukaryota</taxon>
        <taxon>Metazoa</taxon>
        <taxon>Ecdysozoa</taxon>
        <taxon>Nematoda</taxon>
        <taxon>Chromadorea</taxon>
        <taxon>Rhabditida</taxon>
        <taxon>Tylenchina</taxon>
        <taxon>Tylenchomorpha</taxon>
        <taxon>Tylenchoidea</taxon>
        <taxon>Meloidogynidae</taxon>
        <taxon>Meloidogyninae</taxon>
        <taxon>Meloidogyne</taxon>
        <taxon>Meloidogyne incognita group</taxon>
    </lineage>
</organism>
<feature type="region of interest" description="Disordered" evidence="1">
    <location>
        <begin position="1"/>
        <end position="40"/>
    </location>
</feature>
<dbReference type="Proteomes" id="UP000887561">
    <property type="component" value="Unplaced"/>
</dbReference>
<sequence length="162" mass="17865">MAMIATIHPYKNENGMSYNQRRTSSSTTSTEREQQPYTSGIFRIEDVTDDPRVSKQYADIGNDSNSVLEKEEGALVEYCRSKVVQPSAVVNQPPQIVRRPSFSASSVLGTTKNSSETERRGRLQNKTQAIEASILARAAAGFTSQNHQQRSSSRPVSGFGFS</sequence>
<keyword evidence="2" id="KW-1185">Reference proteome</keyword>
<dbReference type="WBParaSite" id="scaffold20317_cov149.g19453">
    <property type="protein sequence ID" value="scaffold20317_cov149.g19453"/>
    <property type="gene ID" value="scaffold20317_cov149.g19453"/>
</dbReference>
<reference evidence="3" key="1">
    <citation type="submission" date="2022-11" db="UniProtKB">
        <authorList>
            <consortium name="WormBaseParasite"/>
        </authorList>
    </citation>
    <scope>IDENTIFICATION</scope>
</reference>
<evidence type="ECO:0000313" key="2">
    <source>
        <dbReference type="Proteomes" id="UP000887561"/>
    </source>
</evidence>
<feature type="compositionally biased region" description="Polar residues" evidence="1">
    <location>
        <begin position="142"/>
        <end position="155"/>
    </location>
</feature>
<proteinExistence type="predicted"/>
<protein>
    <submittedName>
        <fullName evidence="3">Uncharacterized protein</fullName>
    </submittedName>
</protein>
<evidence type="ECO:0000256" key="1">
    <source>
        <dbReference type="SAM" id="MobiDB-lite"/>
    </source>
</evidence>
<evidence type="ECO:0000313" key="3">
    <source>
        <dbReference type="WBParaSite" id="scaffold20317_cov149.g19453"/>
    </source>
</evidence>
<dbReference type="AlphaFoldDB" id="A0A915LVM5"/>
<feature type="compositionally biased region" description="Low complexity" evidence="1">
    <location>
        <begin position="20"/>
        <end position="29"/>
    </location>
</feature>
<feature type="region of interest" description="Disordered" evidence="1">
    <location>
        <begin position="101"/>
        <end position="125"/>
    </location>
</feature>
<name>A0A915LVM5_MELJA</name>
<feature type="compositionally biased region" description="Polar residues" evidence="1">
    <location>
        <begin position="102"/>
        <end position="114"/>
    </location>
</feature>
<feature type="region of interest" description="Disordered" evidence="1">
    <location>
        <begin position="141"/>
        <end position="162"/>
    </location>
</feature>
<accession>A0A915LVM5</accession>